<evidence type="ECO:0000313" key="1">
    <source>
        <dbReference type="EMBL" id="ETR69680.1"/>
    </source>
</evidence>
<proteinExistence type="predicted"/>
<accession>A0A1V1P4C8</accession>
<dbReference type="AlphaFoldDB" id="A0A1V1P4C8"/>
<evidence type="ECO:0000313" key="2">
    <source>
        <dbReference type="Proteomes" id="UP000189670"/>
    </source>
</evidence>
<dbReference type="EMBL" id="ATBP01000586">
    <property type="protein sequence ID" value="ETR69680.1"/>
    <property type="molecule type" value="Genomic_DNA"/>
</dbReference>
<name>A0A1V1P4C8_9BACT</name>
<comment type="caution">
    <text evidence="1">The sequence shown here is derived from an EMBL/GenBank/DDBJ whole genome shotgun (WGS) entry which is preliminary data.</text>
</comment>
<protein>
    <submittedName>
        <fullName evidence="1">Uncharacterized protein</fullName>
    </submittedName>
</protein>
<dbReference type="Proteomes" id="UP000189670">
    <property type="component" value="Unassembled WGS sequence"/>
</dbReference>
<reference evidence="2" key="1">
    <citation type="submission" date="2012-11" db="EMBL/GenBank/DDBJ databases">
        <authorList>
            <person name="Lucero-Rivera Y.E."/>
            <person name="Tovar-Ramirez D."/>
        </authorList>
    </citation>
    <scope>NUCLEOTIDE SEQUENCE [LARGE SCALE GENOMIC DNA]</scope>
    <source>
        <strain evidence="2">Araruama</strain>
    </source>
</reference>
<organism evidence="1 2">
    <name type="scientific">Candidatus Magnetoglobus multicellularis str. Araruama</name>
    <dbReference type="NCBI Taxonomy" id="890399"/>
    <lineage>
        <taxon>Bacteria</taxon>
        <taxon>Pseudomonadati</taxon>
        <taxon>Thermodesulfobacteriota</taxon>
        <taxon>Desulfobacteria</taxon>
        <taxon>Desulfobacterales</taxon>
        <taxon>Desulfobacteraceae</taxon>
        <taxon>Candidatus Magnetoglobus</taxon>
    </lineage>
</organism>
<gene>
    <name evidence="1" type="ORF">OMM_03771</name>
</gene>
<sequence>MNEKNNYEGVLNVKIVDSIMGSGKTTWAINKIVANPEKKYIYITPYLDEIKRMKNATKDTCRMYEPNLFNGTTKKADFHKLLSEGKNICSTHALFTKADHTTRQALRSNQYTLILDEVMDVVSELKDFNIKDLNMLTNEGFATVQDNFLIWNTEKDEDCPIRYIDIMNMAKNRNIVVIGTKLIYWNFPVDIFSYFDEVYILTYLFDAQIQKYYYDFYGIEYKYYQVVDYNLKPYSKTLAKERVSKIKPLINIYEGKFNLIGEDEHSLSKTWFDNDIKNNGTLCKILQKNLYNYFNNEHRNNGNKDRLWCTFKDAQQKLKGKGYTKRFLSMNMRATNDYRETKVLAYCCNRYLRPTLKTFFSKKEISIDEELWSISELIQWIWRSQIREGEPINIYIPSKRMRDNLLLF</sequence>